<dbReference type="Proteomes" id="UP000828941">
    <property type="component" value="Chromosome 1"/>
</dbReference>
<reference evidence="1 2" key="1">
    <citation type="journal article" date="2022" name="DNA Res.">
        <title>Chromosomal-level genome assembly of the orchid tree Bauhinia variegata (Leguminosae; Cercidoideae) supports the allotetraploid origin hypothesis of Bauhinia.</title>
        <authorList>
            <person name="Zhong Y."/>
            <person name="Chen Y."/>
            <person name="Zheng D."/>
            <person name="Pang J."/>
            <person name="Liu Y."/>
            <person name="Luo S."/>
            <person name="Meng S."/>
            <person name="Qian L."/>
            <person name="Wei D."/>
            <person name="Dai S."/>
            <person name="Zhou R."/>
        </authorList>
    </citation>
    <scope>NUCLEOTIDE SEQUENCE [LARGE SCALE GENOMIC DNA]</scope>
    <source>
        <strain evidence="1">BV-YZ2020</strain>
    </source>
</reference>
<gene>
    <name evidence="1" type="ORF">L6164_001538</name>
</gene>
<evidence type="ECO:0000313" key="1">
    <source>
        <dbReference type="EMBL" id="KAI4357600.1"/>
    </source>
</evidence>
<proteinExistence type="predicted"/>
<evidence type="ECO:0000313" key="2">
    <source>
        <dbReference type="Proteomes" id="UP000828941"/>
    </source>
</evidence>
<comment type="caution">
    <text evidence="1">The sequence shown here is derived from an EMBL/GenBank/DDBJ whole genome shotgun (WGS) entry which is preliminary data.</text>
</comment>
<organism evidence="1 2">
    <name type="scientific">Bauhinia variegata</name>
    <name type="common">Purple orchid tree</name>
    <name type="synonym">Phanera variegata</name>
    <dbReference type="NCBI Taxonomy" id="167791"/>
    <lineage>
        <taxon>Eukaryota</taxon>
        <taxon>Viridiplantae</taxon>
        <taxon>Streptophyta</taxon>
        <taxon>Embryophyta</taxon>
        <taxon>Tracheophyta</taxon>
        <taxon>Spermatophyta</taxon>
        <taxon>Magnoliopsida</taxon>
        <taxon>eudicotyledons</taxon>
        <taxon>Gunneridae</taxon>
        <taxon>Pentapetalae</taxon>
        <taxon>rosids</taxon>
        <taxon>fabids</taxon>
        <taxon>Fabales</taxon>
        <taxon>Fabaceae</taxon>
        <taxon>Cercidoideae</taxon>
        <taxon>Cercideae</taxon>
        <taxon>Bauhiniinae</taxon>
        <taxon>Bauhinia</taxon>
    </lineage>
</organism>
<dbReference type="EMBL" id="CM039426">
    <property type="protein sequence ID" value="KAI4357600.1"/>
    <property type="molecule type" value="Genomic_DNA"/>
</dbReference>
<name>A0ACB9QAF0_BAUVA</name>
<keyword evidence="2" id="KW-1185">Reference proteome</keyword>
<sequence>MEEQWSKKQSYFFELLNRNLILAIIETVDGRVKSFRILDFLRETILSKSREENFVQALTKENAAKLPEGARRLSILHLPHQVDMSQLWSSLLSKLRSLFWFEKGTSVTVSNCSSIVSKLLSGGLKVLDLEGAPLDTCPEQISNLFLLRYLSFRKTQVPRLNIPIGNLHSLVTLDLRQSYITVLPSEIYKLHKLRHLLICQYEDVVQGHSETREKLRLLHNTETMCSIKIVEEEEGDLISELGRLVQLRRLCLMNLRGQHGSSLCSSISKMQHLSSLTLHASETIDLQRLSSPPQLLKRLYLTGQLVKLPSWVSSLCYLEVLHLINSQLTEDPLKSLYSLPSLIGLTLCDSFTGDLMIIPPGGFARLKYLLLRQPHETKLVVDRIAMPPLELSLF</sequence>
<protein>
    <submittedName>
        <fullName evidence="1">Uncharacterized protein</fullName>
    </submittedName>
</protein>
<accession>A0ACB9QAF0</accession>